<keyword evidence="8" id="KW-1185">Reference proteome</keyword>
<dbReference type="EMBL" id="QPJK01000006">
    <property type="protein sequence ID" value="RCW69389.1"/>
    <property type="molecule type" value="Genomic_DNA"/>
</dbReference>
<dbReference type="SUPFAM" id="SSF55729">
    <property type="entry name" value="Acyl-CoA N-acyltransferases (Nat)"/>
    <property type="match status" value="1"/>
</dbReference>
<protein>
    <recommendedName>
        <fullName evidence="6">Acyl-homoserine-lactone synthase</fullName>
        <ecNumber evidence="6">2.3.1.184</ecNumber>
    </recommendedName>
    <alternativeName>
        <fullName evidence="6">Autoinducer synthesis protein</fullName>
    </alternativeName>
</protein>
<dbReference type="GO" id="GO:0061579">
    <property type="term" value="F:N-acyl homoserine lactone synthase activity"/>
    <property type="evidence" value="ECO:0007669"/>
    <property type="project" value="UniProtKB-UniRule"/>
</dbReference>
<reference evidence="7 8" key="1">
    <citation type="submission" date="2018-07" db="EMBL/GenBank/DDBJ databases">
        <title>Genomic Encyclopedia of Type Strains, Phase IV (KMG-IV): sequencing the most valuable type-strain genomes for metagenomic binning, comparative biology and taxonomic classification.</title>
        <authorList>
            <person name="Goeker M."/>
        </authorList>
    </citation>
    <scope>NUCLEOTIDE SEQUENCE [LARGE SCALE GENOMIC DNA]</scope>
    <source>
        <strain evidence="7 8">DSM 21634</strain>
    </source>
</reference>
<dbReference type="PANTHER" id="PTHR39322">
    <property type="entry name" value="ACYL-HOMOSERINE-LACTONE SYNTHASE"/>
    <property type="match status" value="1"/>
</dbReference>
<evidence type="ECO:0000256" key="1">
    <source>
        <dbReference type="ARBA" id="ARBA00022654"/>
    </source>
</evidence>
<sequence>MHYVTGTATELGTSRRQALGRYRHRVFVQHLGWSLPDARGDTEWDGYDRPDTVYVLALSTTGSLCGCARLLPTTRPYLLAEVFPQLLDGQPAPHDEATWELSRFAAVDLDAAPLDGHTLGSPQALDLLLTVMREAARRDARALVSVSPIAIQRILRKGGYPFTPLGRTHSVGGQTLFACGMPLQTALLHMAQAA</sequence>
<dbReference type="Pfam" id="PF00765">
    <property type="entry name" value="Autoind_synth"/>
    <property type="match status" value="1"/>
</dbReference>
<dbReference type="AlphaFoldDB" id="A0A368XPB1"/>
<dbReference type="PRINTS" id="PR01549">
    <property type="entry name" value="AUTOINDCRSYN"/>
</dbReference>
<evidence type="ECO:0000256" key="3">
    <source>
        <dbReference type="ARBA" id="ARBA00022691"/>
    </source>
</evidence>
<keyword evidence="3 6" id="KW-0949">S-adenosyl-L-methionine</keyword>
<dbReference type="PROSITE" id="PS51187">
    <property type="entry name" value="AUTOINDUCER_SYNTH_2"/>
    <property type="match status" value="1"/>
</dbReference>
<name>A0A368XPB1_9BURK</name>
<dbReference type="InterPro" id="IPR016181">
    <property type="entry name" value="Acyl_CoA_acyltransferase"/>
</dbReference>
<dbReference type="GO" id="GO:0009372">
    <property type="term" value="P:quorum sensing"/>
    <property type="evidence" value="ECO:0007669"/>
    <property type="project" value="UniProtKB-UniRule"/>
</dbReference>
<evidence type="ECO:0000313" key="8">
    <source>
        <dbReference type="Proteomes" id="UP000252884"/>
    </source>
</evidence>
<dbReference type="EC" id="2.3.1.184" evidence="6"/>
<comment type="caution">
    <text evidence="7">The sequence shown here is derived from an EMBL/GenBank/DDBJ whole genome shotgun (WGS) entry which is preliminary data.</text>
</comment>
<dbReference type="RefSeq" id="WP_114469795.1">
    <property type="nucleotide sequence ID" value="NZ_QPJK01000006.1"/>
</dbReference>
<evidence type="ECO:0000256" key="6">
    <source>
        <dbReference type="RuleBase" id="RU361135"/>
    </source>
</evidence>
<evidence type="ECO:0000313" key="7">
    <source>
        <dbReference type="EMBL" id="RCW69389.1"/>
    </source>
</evidence>
<dbReference type="PANTHER" id="PTHR39322:SF1">
    <property type="entry name" value="ISOVALERYL-HOMOSERINE LACTONE SYNTHASE"/>
    <property type="match status" value="1"/>
</dbReference>
<dbReference type="Proteomes" id="UP000252884">
    <property type="component" value="Unassembled WGS sequence"/>
</dbReference>
<proteinExistence type="inferred from homology"/>
<gene>
    <name evidence="7" type="ORF">DES41_106263</name>
</gene>
<keyword evidence="1 5" id="KW-0673">Quorum sensing</keyword>
<dbReference type="InterPro" id="IPR001690">
    <property type="entry name" value="Autoind_synthase"/>
</dbReference>
<dbReference type="Gene3D" id="3.40.630.30">
    <property type="match status" value="1"/>
</dbReference>
<dbReference type="GO" id="GO:0007165">
    <property type="term" value="P:signal transduction"/>
    <property type="evidence" value="ECO:0007669"/>
    <property type="project" value="TreeGrafter"/>
</dbReference>
<accession>A0A368XPB1</accession>
<keyword evidence="2 6" id="KW-0808">Transferase</keyword>
<comment type="similarity">
    <text evidence="5 6">Belongs to the autoinducer synthase family.</text>
</comment>
<organism evidence="7 8">
    <name type="scientific">Pseudorhodoferax soli</name>
    <dbReference type="NCBI Taxonomy" id="545864"/>
    <lineage>
        <taxon>Bacteria</taxon>
        <taxon>Pseudomonadati</taxon>
        <taxon>Pseudomonadota</taxon>
        <taxon>Betaproteobacteria</taxon>
        <taxon>Burkholderiales</taxon>
        <taxon>Comamonadaceae</taxon>
    </lineage>
</organism>
<keyword evidence="4 5" id="KW-0071">Autoinducer synthesis</keyword>
<evidence type="ECO:0000256" key="2">
    <source>
        <dbReference type="ARBA" id="ARBA00022679"/>
    </source>
</evidence>
<evidence type="ECO:0000256" key="4">
    <source>
        <dbReference type="ARBA" id="ARBA00022929"/>
    </source>
</evidence>
<evidence type="ECO:0000256" key="5">
    <source>
        <dbReference type="PROSITE-ProRule" id="PRU00533"/>
    </source>
</evidence>
<comment type="catalytic activity">
    <reaction evidence="6">
        <text>a fatty acyl-[ACP] + S-adenosyl-L-methionine = an N-acyl-L-homoserine lactone + S-methyl-5'-thioadenosine + holo-[ACP] + H(+)</text>
        <dbReference type="Rhea" id="RHEA:10096"/>
        <dbReference type="Rhea" id="RHEA-COMP:9685"/>
        <dbReference type="Rhea" id="RHEA-COMP:14125"/>
        <dbReference type="ChEBI" id="CHEBI:15378"/>
        <dbReference type="ChEBI" id="CHEBI:17509"/>
        <dbReference type="ChEBI" id="CHEBI:55474"/>
        <dbReference type="ChEBI" id="CHEBI:59789"/>
        <dbReference type="ChEBI" id="CHEBI:64479"/>
        <dbReference type="ChEBI" id="CHEBI:138651"/>
        <dbReference type="EC" id="2.3.1.184"/>
    </reaction>
</comment>
<dbReference type="OrthoDB" id="6023281at2"/>